<reference evidence="1" key="1">
    <citation type="journal article" date="2021" name="Proc. Natl. Acad. Sci. U.S.A.">
        <title>A Catalog of Tens of Thousands of Viruses from Human Metagenomes Reveals Hidden Associations with Chronic Diseases.</title>
        <authorList>
            <person name="Tisza M.J."/>
            <person name="Buck C.B."/>
        </authorList>
    </citation>
    <scope>NUCLEOTIDE SEQUENCE</scope>
    <source>
        <strain evidence="1">CtfJc17</strain>
    </source>
</reference>
<sequence length="37" mass="4151">MKPNLVLILVYGRNILIMGASQYPASEIELTYEILIA</sequence>
<accession>A0A8S5LRD0</accession>
<dbReference type="EMBL" id="BK015898">
    <property type="protein sequence ID" value="DAD72403.1"/>
    <property type="molecule type" value="Genomic_DNA"/>
</dbReference>
<proteinExistence type="predicted"/>
<name>A0A8S5LRD0_9CAUD</name>
<organism evidence="1">
    <name type="scientific">Myoviridae sp. ctfJc17</name>
    <dbReference type="NCBI Taxonomy" id="2827612"/>
    <lineage>
        <taxon>Viruses</taxon>
        <taxon>Duplodnaviria</taxon>
        <taxon>Heunggongvirae</taxon>
        <taxon>Uroviricota</taxon>
        <taxon>Caudoviricetes</taxon>
    </lineage>
</organism>
<evidence type="ECO:0000313" key="1">
    <source>
        <dbReference type="EMBL" id="DAD72403.1"/>
    </source>
</evidence>
<protein>
    <submittedName>
        <fullName evidence="1">Uncharacterized protein</fullName>
    </submittedName>
</protein>